<evidence type="ECO:0000313" key="3">
    <source>
        <dbReference type="Proteomes" id="UP000315215"/>
    </source>
</evidence>
<proteinExistence type="predicted"/>
<name>A0A516KI42_9BACI</name>
<dbReference type="KEGG" id="aqt:FN924_12985"/>
<dbReference type="AlphaFoldDB" id="A0A516KI42"/>
<dbReference type="OrthoDB" id="2111682at2"/>
<keyword evidence="3" id="KW-1185">Reference proteome</keyword>
<keyword evidence="1" id="KW-1133">Transmembrane helix</keyword>
<organism evidence="2 3">
    <name type="scientific">Radiobacillus deserti</name>
    <dbReference type="NCBI Taxonomy" id="2594883"/>
    <lineage>
        <taxon>Bacteria</taxon>
        <taxon>Bacillati</taxon>
        <taxon>Bacillota</taxon>
        <taxon>Bacilli</taxon>
        <taxon>Bacillales</taxon>
        <taxon>Bacillaceae</taxon>
        <taxon>Radiobacillus</taxon>
    </lineage>
</organism>
<dbReference type="Proteomes" id="UP000315215">
    <property type="component" value="Chromosome"/>
</dbReference>
<dbReference type="Pfam" id="PF10710">
    <property type="entry name" value="DUF2512"/>
    <property type="match status" value="1"/>
</dbReference>
<feature type="transmembrane region" description="Helical" evidence="1">
    <location>
        <begin position="87"/>
        <end position="107"/>
    </location>
</feature>
<gene>
    <name evidence="2" type="ORF">FN924_12985</name>
</gene>
<feature type="transmembrane region" description="Helical" evidence="1">
    <location>
        <begin position="59"/>
        <end position="81"/>
    </location>
</feature>
<keyword evidence="1" id="KW-0472">Membrane</keyword>
<evidence type="ECO:0000313" key="2">
    <source>
        <dbReference type="EMBL" id="QDP41026.1"/>
    </source>
</evidence>
<protein>
    <submittedName>
        <fullName evidence="2">DUF2512 family protein</fullName>
    </submittedName>
</protein>
<dbReference type="EMBL" id="CP041666">
    <property type="protein sequence ID" value="QDP41026.1"/>
    <property type="molecule type" value="Genomic_DNA"/>
</dbReference>
<accession>A0A516KI42</accession>
<keyword evidence="1" id="KW-0812">Transmembrane</keyword>
<dbReference type="RefSeq" id="WP_143895156.1">
    <property type="nucleotide sequence ID" value="NZ_CP041666.1"/>
</dbReference>
<reference evidence="2 3" key="1">
    <citation type="submission" date="2019-07" db="EMBL/GenBank/DDBJ databases">
        <authorList>
            <person name="Li J."/>
        </authorList>
    </citation>
    <scope>NUCLEOTIDE SEQUENCE [LARGE SCALE GENOMIC DNA]</scope>
    <source>
        <strain evidence="2 3">TKL69</strain>
    </source>
</reference>
<evidence type="ECO:0000256" key="1">
    <source>
        <dbReference type="SAM" id="Phobius"/>
    </source>
</evidence>
<feature type="transmembrane region" description="Helical" evidence="1">
    <location>
        <begin position="31"/>
        <end position="52"/>
    </location>
</feature>
<feature type="transmembrane region" description="Helical" evidence="1">
    <location>
        <begin position="7"/>
        <end position="25"/>
    </location>
</feature>
<dbReference type="InterPro" id="IPR019649">
    <property type="entry name" value="DUF2512"/>
</dbReference>
<sequence>MKHVKALSIKFLVIAIVLYSVLGILNQASIGNILLISVLVTGVAYVLGDLLILKNFGNLTATIADFGLSFFAVWLLTAAFIQAEFSISVSLFAAFLIACSEAVFHVYMQNKVLEVDQDAGFNTEYVQRLSTEFAEENPDADYIRVNNKRTDDD</sequence>